<sequence length="82" mass="9600">MVEIVWTTYMQRDLMAAFDMYNLVQNYFLHQQHPLYLQPVDEDGHYPWMEEDSNPTSPADDRALKREAPTDRIDPCPANKGA</sequence>
<name>A0A9P7XTN5_9FUNG</name>
<dbReference type="AlphaFoldDB" id="A0A9P7XTN5"/>
<gene>
    <name evidence="2" type="ORF">KI688_011940</name>
</gene>
<organism evidence="2 3">
    <name type="scientific">Linnemannia hyalina</name>
    <dbReference type="NCBI Taxonomy" id="64524"/>
    <lineage>
        <taxon>Eukaryota</taxon>
        <taxon>Fungi</taxon>
        <taxon>Fungi incertae sedis</taxon>
        <taxon>Mucoromycota</taxon>
        <taxon>Mortierellomycotina</taxon>
        <taxon>Mortierellomycetes</taxon>
        <taxon>Mortierellales</taxon>
        <taxon>Mortierellaceae</taxon>
        <taxon>Linnemannia</taxon>
    </lineage>
</organism>
<evidence type="ECO:0000256" key="1">
    <source>
        <dbReference type="SAM" id="MobiDB-lite"/>
    </source>
</evidence>
<dbReference type="EMBL" id="JAHRHY010000008">
    <property type="protein sequence ID" value="KAG9067159.1"/>
    <property type="molecule type" value="Genomic_DNA"/>
</dbReference>
<evidence type="ECO:0000313" key="2">
    <source>
        <dbReference type="EMBL" id="KAG9067159.1"/>
    </source>
</evidence>
<evidence type="ECO:0000313" key="3">
    <source>
        <dbReference type="Proteomes" id="UP000707451"/>
    </source>
</evidence>
<comment type="caution">
    <text evidence="2">The sequence shown here is derived from an EMBL/GenBank/DDBJ whole genome shotgun (WGS) entry which is preliminary data.</text>
</comment>
<feature type="compositionally biased region" description="Basic and acidic residues" evidence="1">
    <location>
        <begin position="59"/>
        <end position="74"/>
    </location>
</feature>
<dbReference type="Proteomes" id="UP000707451">
    <property type="component" value="Unassembled WGS sequence"/>
</dbReference>
<accession>A0A9P7XTN5</accession>
<dbReference type="OrthoDB" id="2437838at2759"/>
<keyword evidence="3" id="KW-1185">Reference proteome</keyword>
<feature type="region of interest" description="Disordered" evidence="1">
    <location>
        <begin position="41"/>
        <end position="82"/>
    </location>
</feature>
<protein>
    <submittedName>
        <fullName evidence="2">Uncharacterized protein</fullName>
    </submittedName>
</protein>
<reference evidence="2" key="1">
    <citation type="submission" date="2021-06" db="EMBL/GenBank/DDBJ databases">
        <title>Genome Sequence of Mortierella hyaline Strain SCG-10, a Cold-Adapted, Nitrate-Reducing Fungus Isolated from Soil in Minnesota, USA.</title>
        <authorList>
            <person name="Aldossari N."/>
        </authorList>
    </citation>
    <scope>NUCLEOTIDE SEQUENCE</scope>
    <source>
        <strain evidence="2">SCG-10</strain>
    </source>
</reference>
<proteinExistence type="predicted"/>